<feature type="chain" id="PRO_5041240734" description="Peptidase S74 domain-containing protein" evidence="1">
    <location>
        <begin position="21"/>
        <end position="1311"/>
    </location>
</feature>
<organism evidence="3 4">
    <name type="scientific">Portibacter lacus</name>
    <dbReference type="NCBI Taxonomy" id="1099794"/>
    <lineage>
        <taxon>Bacteria</taxon>
        <taxon>Pseudomonadati</taxon>
        <taxon>Bacteroidota</taxon>
        <taxon>Saprospiria</taxon>
        <taxon>Saprospirales</taxon>
        <taxon>Haliscomenobacteraceae</taxon>
        <taxon>Portibacter</taxon>
    </lineage>
</organism>
<protein>
    <recommendedName>
        <fullName evidence="2">Peptidase S74 domain-containing protein</fullName>
    </recommendedName>
</protein>
<dbReference type="EMBL" id="BSOH01000014">
    <property type="protein sequence ID" value="GLR17617.1"/>
    <property type="molecule type" value="Genomic_DNA"/>
</dbReference>
<evidence type="ECO:0000313" key="3">
    <source>
        <dbReference type="EMBL" id="GLR17617.1"/>
    </source>
</evidence>
<reference evidence="3" key="1">
    <citation type="journal article" date="2014" name="Int. J. Syst. Evol. Microbiol.">
        <title>Complete genome sequence of Corynebacterium casei LMG S-19264T (=DSM 44701T), isolated from a smear-ripened cheese.</title>
        <authorList>
            <consortium name="US DOE Joint Genome Institute (JGI-PGF)"/>
            <person name="Walter F."/>
            <person name="Albersmeier A."/>
            <person name="Kalinowski J."/>
            <person name="Ruckert C."/>
        </authorList>
    </citation>
    <scope>NUCLEOTIDE SEQUENCE</scope>
    <source>
        <strain evidence="3">NBRC 108769</strain>
    </source>
</reference>
<dbReference type="InterPro" id="IPR011049">
    <property type="entry name" value="Serralysin-like_metalloprot_C"/>
</dbReference>
<dbReference type="SUPFAM" id="SSF69349">
    <property type="entry name" value="Phage fibre proteins"/>
    <property type="match status" value="1"/>
</dbReference>
<dbReference type="Gene3D" id="2.150.10.10">
    <property type="entry name" value="Serralysin-like metalloprotease, C-terminal"/>
    <property type="match status" value="5"/>
</dbReference>
<dbReference type="Pfam" id="PF13884">
    <property type="entry name" value="Peptidase_S74"/>
    <property type="match status" value="1"/>
</dbReference>
<sequence length="1311" mass="133449">MIYKTILFITIYLCSAKICAQSIGINNTGSAPDASAMLDIQSDSKGILIPRMDAGQRTGINPIATGLLVYDTDSQSFWYYNGAAWIELAHGGITSFLTDADGDTKIQLEESPNENVIRFDVDGSEAMVLNATGDLALIGSDPDDPGFVQLHNSDTSQFIRVFSGKSSDPNPYLAWELGSPFRFVGMNKDYSGFSEHMRIQGDGNVGIGNSAPLSKLHVGGGFLFEGGVGGLPAEGAGVRMMWIPELKALRVGEVVGIEWNLDSIGDYSTVAGGFSNQSSGDFSFVGGGEGGIASGNRSFVGGGAGNRALGLKSFVGGGFLNTAKADDSYVGGGSQNTASGILSTVGGGLQNSAIGSNSFAGGGSKNTSIGDNSFVGSGADNSASGTFAFVGGGQQDTASGQWSVVGGGSQNKASGELTSILGGINNAASGSGSSVVGGAGNRAQGVKSSVVGGSSNIAMGEDSFVGGGQINNATGAKSFVGGGFQNEASGGSSFVGGGIDNNAVLVAFVGGGSSNAALGDFSIVVGGESNTASHSHSFIGGGRLNIASGDSSVVVGGTRNSATEAFAAAVGGVHNTASGNKSFVGGGADNNSSGDDSFVGGGYGNTSLGQYSFVGGGYQNLANGSRSFVGGGLLNHAQEQSSFVGAGEQNQANGLWSFIGGGEKNTVSDDFSFVGGGRNNLVSGDTSVVVGGSRNTISGRSSFVGGGISNGVSGSTSSVVGGVGNDVTGDASFIGGGILNEASKSRSIVVGGQQNDASGVISFVGGGVFNQATGDAAIIVGGENNKVSGEASFVGGGKNNNIIADTSAIVGGVRNTASGNGSFIGGGKDNKAEGATASVLGGIGNIARATYSVVGGGFDNLASGDWSFLGGGIGNKAEGYRSVVSGGNSNQAVGQYTNIGGGSGNTSNGQYSSIVGGRGNIAQSYGETVMGFYNTDYSPASTSASSPNDRLFVLGNGTSTVKSNAVTVLKKGYMGIGTDDPKFALDIGTKETNVGAVIQLANSDKSHFLRLFSGRQGDDKTYLNWKAGTPFLFFNSENDFSNQTEIMRISSNGNLGIGTNNPVAGKLVVEGTGANSAFSGLLYDGVTPVGQVPPSFGTLSGYFSDNVGANAFVAFSDARIKNIKGVSDMDEDLKTILGIEIMDYTMIDTFTKGHKRYKKVIAQQVKEVYPQAVSSNLTDVIPDIYQRAVVNKGWISLETDLKVGERVKLITDHAAEVYEVTKVSPLGFQVKDLPLSANKVFVYGREVDDFHTVDYEAISMLNVSATQAQQKLIEEQKEELAVLKVTVYQLMERLDELENPSNTVKVEVSKR</sequence>
<feature type="domain" description="Peptidase S74" evidence="2">
    <location>
        <begin position="1116"/>
        <end position="1280"/>
    </location>
</feature>
<dbReference type="CDD" id="cd12819">
    <property type="entry name" value="LbR_vir_like"/>
    <property type="match status" value="1"/>
</dbReference>
<gene>
    <name evidence="3" type="ORF">GCM10007940_22320</name>
</gene>
<reference evidence="3" key="2">
    <citation type="submission" date="2023-01" db="EMBL/GenBank/DDBJ databases">
        <title>Draft genome sequence of Portibacter lacus strain NBRC 108769.</title>
        <authorList>
            <person name="Sun Q."/>
            <person name="Mori K."/>
        </authorList>
    </citation>
    <scope>NUCLEOTIDE SEQUENCE</scope>
    <source>
        <strain evidence="3">NBRC 108769</strain>
    </source>
</reference>
<evidence type="ECO:0000313" key="4">
    <source>
        <dbReference type="Proteomes" id="UP001156666"/>
    </source>
</evidence>
<dbReference type="InterPro" id="IPR030392">
    <property type="entry name" value="S74_ICA"/>
</dbReference>
<evidence type="ECO:0000259" key="2">
    <source>
        <dbReference type="PROSITE" id="PS51688"/>
    </source>
</evidence>
<comment type="caution">
    <text evidence="3">The sequence shown here is derived from an EMBL/GenBank/DDBJ whole genome shotgun (WGS) entry which is preliminary data.</text>
</comment>
<proteinExistence type="predicted"/>
<feature type="signal peptide" evidence="1">
    <location>
        <begin position="1"/>
        <end position="20"/>
    </location>
</feature>
<evidence type="ECO:0000256" key="1">
    <source>
        <dbReference type="SAM" id="SignalP"/>
    </source>
</evidence>
<accession>A0AA37SQ64</accession>
<dbReference type="Proteomes" id="UP001156666">
    <property type="component" value="Unassembled WGS sequence"/>
</dbReference>
<keyword evidence="1" id="KW-0732">Signal</keyword>
<name>A0AA37SQ64_9BACT</name>
<keyword evidence="4" id="KW-1185">Reference proteome</keyword>
<dbReference type="RefSeq" id="WP_235291287.1">
    <property type="nucleotide sequence ID" value="NZ_BSOH01000014.1"/>
</dbReference>
<dbReference type="PROSITE" id="PS51688">
    <property type="entry name" value="ICA"/>
    <property type="match status" value="1"/>
</dbReference>